<evidence type="ECO:0000259" key="4">
    <source>
        <dbReference type="Pfam" id="PF01408"/>
    </source>
</evidence>
<dbReference type="InterPro" id="IPR023794">
    <property type="entry name" value="MI/DCI_dehydrogenase"/>
</dbReference>
<feature type="domain" description="Gfo/Idh/MocA-like oxidoreductase C-terminal" evidence="5">
    <location>
        <begin position="165"/>
        <end position="320"/>
    </location>
</feature>
<dbReference type="PANTHER" id="PTHR43593:SF1">
    <property type="entry name" value="INOSITOL 2-DEHYDROGENASE"/>
    <property type="match status" value="1"/>
</dbReference>
<dbReference type="InterPro" id="IPR050424">
    <property type="entry name" value="Gfo-Idh-MocA_inositol_DH"/>
</dbReference>
<dbReference type="SUPFAM" id="SSF51735">
    <property type="entry name" value="NAD(P)-binding Rossmann-fold domains"/>
    <property type="match status" value="1"/>
</dbReference>
<dbReference type="Pfam" id="PF01408">
    <property type="entry name" value="GFO_IDH_MocA"/>
    <property type="match status" value="1"/>
</dbReference>
<comment type="similarity">
    <text evidence="3">Belongs to the Gfo/Idh/MocA family.</text>
</comment>
<evidence type="ECO:0000256" key="3">
    <source>
        <dbReference type="HAMAP-Rule" id="MF_01671"/>
    </source>
</evidence>
<dbReference type="SUPFAM" id="SSF55347">
    <property type="entry name" value="Glyceraldehyde-3-phosphate dehydrogenase-like, C-terminal domain"/>
    <property type="match status" value="1"/>
</dbReference>
<evidence type="ECO:0000259" key="5">
    <source>
        <dbReference type="Pfam" id="PF02894"/>
    </source>
</evidence>
<dbReference type="InterPro" id="IPR004104">
    <property type="entry name" value="Gfo/Idh/MocA-like_OxRdtase_C"/>
</dbReference>
<dbReference type="GO" id="GO:0019310">
    <property type="term" value="P:inositol catabolic process"/>
    <property type="evidence" value="ECO:0007669"/>
    <property type="project" value="UniProtKB-UniRule"/>
</dbReference>
<feature type="domain" description="Gfo/Idh/MocA-like oxidoreductase N-terminal" evidence="4">
    <location>
        <begin position="4"/>
        <end position="125"/>
    </location>
</feature>
<dbReference type="Gene3D" id="3.30.360.10">
    <property type="entry name" value="Dihydrodipicolinate Reductase, domain 2"/>
    <property type="match status" value="1"/>
</dbReference>
<dbReference type="Proteomes" id="UP000252792">
    <property type="component" value="Unassembled WGS sequence"/>
</dbReference>
<reference evidence="6 7" key="1">
    <citation type="submission" date="2018-06" db="EMBL/GenBank/DDBJ databases">
        <title>Genomic Encyclopedia of Type Strains, Phase III (KMG-III): the genomes of soil and plant-associated and newly described type strains.</title>
        <authorList>
            <person name="Whitman W."/>
        </authorList>
    </citation>
    <scope>NUCLEOTIDE SEQUENCE [LARGE SCALE GENOMIC DNA]</scope>
    <source>
        <strain evidence="6 7">CECT 7377</strain>
    </source>
</reference>
<name>A0A366IXU9_9GAMM</name>
<accession>A0A366IXU9</accession>
<evidence type="ECO:0000313" key="7">
    <source>
        <dbReference type="Proteomes" id="UP000252792"/>
    </source>
</evidence>
<organism evidence="6 7">
    <name type="scientific">Marinomonas rhizomae</name>
    <dbReference type="NCBI Taxonomy" id="491948"/>
    <lineage>
        <taxon>Bacteria</taxon>
        <taxon>Pseudomonadati</taxon>
        <taxon>Pseudomonadota</taxon>
        <taxon>Gammaproteobacteria</taxon>
        <taxon>Oceanospirillales</taxon>
        <taxon>Oceanospirillaceae</taxon>
        <taxon>Marinomonas</taxon>
    </lineage>
</organism>
<dbReference type="AlphaFoldDB" id="A0A366IXU9"/>
<dbReference type="Gene3D" id="3.40.50.720">
    <property type="entry name" value="NAD(P)-binding Rossmann-like Domain"/>
    <property type="match status" value="1"/>
</dbReference>
<dbReference type="InterPro" id="IPR000683">
    <property type="entry name" value="Gfo/Idh/MocA-like_OxRdtase_N"/>
</dbReference>
<dbReference type="EC" id="1.1.1.18" evidence="3"/>
<comment type="function">
    <text evidence="3">Involved in the oxidation of myo-inositol (MI) to 2-keto-myo-inositol (2KMI or 2-inosose).</text>
</comment>
<dbReference type="PANTHER" id="PTHR43593">
    <property type="match status" value="1"/>
</dbReference>
<keyword evidence="7" id="KW-1185">Reference proteome</keyword>
<comment type="caution">
    <text evidence="6">The sequence shown here is derived from an EMBL/GenBank/DDBJ whole genome shotgun (WGS) entry which is preliminary data.</text>
</comment>
<dbReference type="EMBL" id="QNSE01000013">
    <property type="protein sequence ID" value="RBP79631.1"/>
    <property type="molecule type" value="Genomic_DNA"/>
</dbReference>
<sequence length="335" mass="37333">MTLKLGVIGIGAIGKDHIKRIHHKLSRASIVAVSDVNREQTDAFLSQECISAMYFENGIDLIQSKDVDAILVTSWGPTHEEFVLAAVEAGKFVFCEKPLAVTAEGCRQIVDAEIKAGKRLVQVGFMRRFDRGYRQLRNVISEQEMGLPLILNCAHRAPAAPGFFGDMAISDSLVHEFDVLRWLLQDDYVSAQVIQPRGTRLCDEGLQDPHVILLRTRDGILINIESFVNCQYGYDIQCNIICESGTVSLPEPSSLQRRHNARLSTEIIVDWQERFVDAFDVELQEWIDATLAGEMNGPSAWDGYVVAVTADVCLKAKHSGAIEAIDIPEKPTFYQ</sequence>
<keyword evidence="2 3" id="KW-0520">NAD</keyword>
<dbReference type="HAMAP" id="MF_01671">
    <property type="entry name" value="IolG"/>
    <property type="match status" value="1"/>
</dbReference>
<keyword evidence="1 3" id="KW-0560">Oxidoreductase</keyword>
<dbReference type="GO" id="GO:0050112">
    <property type="term" value="F:inositol 2-dehydrogenase (NAD+) activity"/>
    <property type="evidence" value="ECO:0007669"/>
    <property type="project" value="UniProtKB-UniRule"/>
</dbReference>
<evidence type="ECO:0000313" key="6">
    <source>
        <dbReference type="EMBL" id="RBP79631.1"/>
    </source>
</evidence>
<protein>
    <recommendedName>
        <fullName evidence="3">Inositol 2-dehydrogenase</fullName>
        <ecNumber evidence="3">1.1.1.18</ecNumber>
    </recommendedName>
    <alternativeName>
        <fullName evidence="3">Myo-inositol 2-dehydrogenase</fullName>
        <shortName evidence="3">MI 2-dehydrogenase</shortName>
    </alternativeName>
</protein>
<proteinExistence type="inferred from homology"/>
<dbReference type="Pfam" id="PF02894">
    <property type="entry name" value="GFO_IDH_MocA_C"/>
    <property type="match status" value="1"/>
</dbReference>
<comment type="catalytic activity">
    <reaction evidence="3">
        <text>myo-inositol + NAD(+) = scyllo-inosose + NADH + H(+)</text>
        <dbReference type="Rhea" id="RHEA:16949"/>
        <dbReference type="ChEBI" id="CHEBI:15378"/>
        <dbReference type="ChEBI" id="CHEBI:17268"/>
        <dbReference type="ChEBI" id="CHEBI:17811"/>
        <dbReference type="ChEBI" id="CHEBI:57540"/>
        <dbReference type="ChEBI" id="CHEBI:57945"/>
        <dbReference type="EC" id="1.1.1.18"/>
    </reaction>
</comment>
<dbReference type="RefSeq" id="WP_113917967.1">
    <property type="nucleotide sequence ID" value="NZ_QNSE01000013.1"/>
</dbReference>
<dbReference type="GO" id="GO:0000166">
    <property type="term" value="F:nucleotide binding"/>
    <property type="evidence" value="ECO:0007669"/>
    <property type="project" value="InterPro"/>
</dbReference>
<dbReference type="OrthoDB" id="9781031at2"/>
<evidence type="ECO:0000256" key="1">
    <source>
        <dbReference type="ARBA" id="ARBA00023002"/>
    </source>
</evidence>
<dbReference type="InterPro" id="IPR036291">
    <property type="entry name" value="NAD(P)-bd_dom_sf"/>
</dbReference>
<comment type="subunit">
    <text evidence="3">Homotetramer.</text>
</comment>
<evidence type="ECO:0000256" key="2">
    <source>
        <dbReference type="ARBA" id="ARBA00023027"/>
    </source>
</evidence>
<gene>
    <name evidence="3" type="primary">iolG</name>
    <name evidence="6" type="ORF">DFP80_11387</name>
</gene>